<comment type="caution">
    <text evidence="2">The sequence shown here is derived from an EMBL/GenBank/DDBJ whole genome shotgun (WGS) entry which is preliminary data.</text>
</comment>
<organism evidence="2 3">
    <name type="scientific">Mycena chlorophos</name>
    <name type="common">Agaric fungus</name>
    <name type="synonym">Agaricus chlorophos</name>
    <dbReference type="NCBI Taxonomy" id="658473"/>
    <lineage>
        <taxon>Eukaryota</taxon>
        <taxon>Fungi</taxon>
        <taxon>Dikarya</taxon>
        <taxon>Basidiomycota</taxon>
        <taxon>Agaricomycotina</taxon>
        <taxon>Agaricomycetes</taxon>
        <taxon>Agaricomycetidae</taxon>
        <taxon>Agaricales</taxon>
        <taxon>Marasmiineae</taxon>
        <taxon>Mycenaceae</taxon>
        <taxon>Mycena</taxon>
    </lineage>
</organism>
<keyword evidence="3" id="KW-1185">Reference proteome</keyword>
<sequence>MTSDEPKPSAASLRNALVQVDEEIEEWNAHLLQLQQKRAGICTRLDAVVYPVLSLPVEITTEIFKHYVAGVVVWVGGSNSGRGPWVLAAVCRAWRAIALHVPALWADMCLQGSSSASQHEKTKQMLESYLSRSA</sequence>
<evidence type="ECO:0000313" key="3">
    <source>
        <dbReference type="Proteomes" id="UP000613580"/>
    </source>
</evidence>
<evidence type="ECO:0000313" key="2">
    <source>
        <dbReference type="EMBL" id="KAF7321065.1"/>
    </source>
</evidence>
<dbReference type="EMBL" id="JACAZE010000002">
    <property type="protein sequence ID" value="KAF7321065.1"/>
    <property type="molecule type" value="Genomic_DNA"/>
</dbReference>
<evidence type="ECO:0000256" key="1">
    <source>
        <dbReference type="SAM" id="Coils"/>
    </source>
</evidence>
<proteinExistence type="predicted"/>
<reference evidence="2" key="1">
    <citation type="submission" date="2020-05" db="EMBL/GenBank/DDBJ databases">
        <title>Mycena genomes resolve the evolution of fungal bioluminescence.</title>
        <authorList>
            <person name="Tsai I.J."/>
        </authorList>
    </citation>
    <scope>NUCLEOTIDE SEQUENCE</scope>
    <source>
        <strain evidence="2">110903Hualien_Pintung</strain>
    </source>
</reference>
<dbReference type="Gene3D" id="1.20.1280.50">
    <property type="match status" value="1"/>
</dbReference>
<dbReference type="Proteomes" id="UP000613580">
    <property type="component" value="Unassembled WGS sequence"/>
</dbReference>
<keyword evidence="1" id="KW-0175">Coiled coil</keyword>
<gene>
    <name evidence="2" type="ORF">HMN09_00193900</name>
</gene>
<protein>
    <submittedName>
        <fullName evidence="2">F-box domain-containing protein</fullName>
    </submittedName>
</protein>
<accession>A0A8H6TL90</accession>
<name>A0A8H6TL90_MYCCL</name>
<dbReference type="OrthoDB" id="2269034at2759"/>
<feature type="coiled-coil region" evidence="1">
    <location>
        <begin position="10"/>
        <end position="37"/>
    </location>
</feature>
<dbReference type="AlphaFoldDB" id="A0A8H6TL90"/>